<dbReference type="EMBL" id="BKCJ010024865">
    <property type="protein sequence ID" value="GEV48432.1"/>
    <property type="molecule type" value="Genomic_DNA"/>
</dbReference>
<evidence type="ECO:0000256" key="1">
    <source>
        <dbReference type="SAM" id="Coils"/>
    </source>
</evidence>
<organism evidence="4">
    <name type="scientific">Tanacetum cinerariifolium</name>
    <name type="common">Dalmatian daisy</name>
    <name type="synonym">Chrysanthemum cinerariifolium</name>
    <dbReference type="NCBI Taxonomy" id="118510"/>
    <lineage>
        <taxon>Eukaryota</taxon>
        <taxon>Viridiplantae</taxon>
        <taxon>Streptophyta</taxon>
        <taxon>Embryophyta</taxon>
        <taxon>Tracheophyta</taxon>
        <taxon>Spermatophyta</taxon>
        <taxon>Magnoliopsida</taxon>
        <taxon>eudicotyledons</taxon>
        <taxon>Gunneridae</taxon>
        <taxon>Pentapetalae</taxon>
        <taxon>asterids</taxon>
        <taxon>campanulids</taxon>
        <taxon>Asterales</taxon>
        <taxon>Asteraceae</taxon>
        <taxon>Asteroideae</taxon>
        <taxon>Anthemideae</taxon>
        <taxon>Anthemidinae</taxon>
        <taxon>Tanacetum</taxon>
    </lineage>
</organism>
<feature type="compositionally biased region" description="Polar residues" evidence="2">
    <location>
        <begin position="102"/>
        <end position="111"/>
    </location>
</feature>
<evidence type="ECO:0000259" key="3">
    <source>
        <dbReference type="Pfam" id="PF22936"/>
    </source>
</evidence>
<comment type="caution">
    <text evidence="4">The sequence shown here is derived from an EMBL/GenBank/DDBJ whole genome shotgun (WGS) entry which is preliminary data.</text>
</comment>
<dbReference type="Pfam" id="PF22936">
    <property type="entry name" value="Pol_BBD"/>
    <property type="match status" value="1"/>
</dbReference>
<feature type="region of interest" description="Disordered" evidence="2">
    <location>
        <begin position="57"/>
        <end position="87"/>
    </location>
</feature>
<accession>A0A699GNC2</accession>
<proteinExistence type="predicted"/>
<feature type="region of interest" description="Disordered" evidence="2">
    <location>
        <begin position="224"/>
        <end position="262"/>
    </location>
</feature>
<feature type="compositionally biased region" description="Polar residues" evidence="2">
    <location>
        <begin position="75"/>
        <end position="84"/>
    </location>
</feature>
<protein>
    <recommendedName>
        <fullName evidence="3">Retrovirus-related Pol polyprotein from transposon TNT 1-94-like beta-barrel domain-containing protein</fullName>
    </recommendedName>
</protein>
<evidence type="ECO:0000256" key="2">
    <source>
        <dbReference type="SAM" id="MobiDB-lite"/>
    </source>
</evidence>
<feature type="domain" description="Retrovirus-related Pol polyprotein from transposon TNT 1-94-like beta-barrel" evidence="3">
    <location>
        <begin position="515"/>
        <end position="585"/>
    </location>
</feature>
<reference evidence="4" key="1">
    <citation type="journal article" date="2019" name="Sci. Rep.">
        <title>Draft genome of Tanacetum cinerariifolium, the natural source of mosquito coil.</title>
        <authorList>
            <person name="Yamashiro T."/>
            <person name="Shiraishi A."/>
            <person name="Satake H."/>
            <person name="Nakayama K."/>
        </authorList>
    </citation>
    <scope>NUCLEOTIDE SEQUENCE</scope>
</reference>
<gene>
    <name evidence="4" type="ORF">Tci_120409</name>
</gene>
<feature type="compositionally biased region" description="Basic and acidic residues" evidence="2">
    <location>
        <begin position="253"/>
        <end position="262"/>
    </location>
</feature>
<evidence type="ECO:0000313" key="4">
    <source>
        <dbReference type="EMBL" id="GEV48432.1"/>
    </source>
</evidence>
<keyword evidence="1" id="KW-0175">Coiled coil</keyword>
<feature type="region of interest" description="Disordered" evidence="2">
    <location>
        <begin position="102"/>
        <end position="134"/>
    </location>
</feature>
<feature type="coiled-coil region" evidence="1">
    <location>
        <begin position="283"/>
        <end position="342"/>
    </location>
</feature>
<name>A0A699GNC2_TANCI</name>
<dbReference type="AlphaFoldDB" id="A0A699GNC2"/>
<dbReference type="InterPro" id="IPR054722">
    <property type="entry name" value="PolX-like_BBD"/>
</dbReference>
<sequence>MSISKFAEVHNMVAFLSNPTKMKNINGKAQLHAKVDEKKVVISEASIRRDLQFEDEGGVDCLPNEKPRKTKRNDTQVPQLSVPTESVADKAINEEMDDNMEITNESSSHGTDSGGSPRCQEAMGDTVAQTRSERVSKIYNDPLLAKVNTPQSGEESLKINELMELCTDLQNKLEKKQRSRTHKLKRLYKVRLSARVKSSDDEGLEIFDADKDLQGEEVVVEQEVVANKEPIVDDAQDHEEPSESRRTTTISSKESHDKGKDKMIEEPMKLKKKDQILFDEEVARKLQEEINKEERLRKGERTELVGESSMKVKEEITQEESLKRAGDELEQETAKKQKIVNDNETTNLKQLVKIIPEEDIAVDAIPLAVKTLIKVRPVWNNARRVNHQNFSKMTQPHPKRSFVPTAVATKSEQVLINFAKQTSSSSTSTARPKVNTAAIRPNVNAKSSYFKPHSFKRRNFNQKSTAKTNTFSRKINTAKGKNVATTRQKAVVNAAERKKENARNLQYTLQDQGIFNSVCSRHMTSNKSFLTKYQEIDGGFVAFGGSPKGGKITRKGKIRTGKLDFEDVYFVKELNFNLFSVSQIARMLMLMTYQGYVNTGDIQGDVNEISRNDDVCQGNAFKIDSSTQAVNAASSSIVGSNNYHSYGYMIKIRSRESRHGKEKFN</sequence>